<sequence length="108" mass="11680">MSHEDATETVAKALDDLDRAFVAVTDAVTADPDLERAFALMTRWTEALRLTTNSSAEVRRKIITNLKERDGLSLAALGKKVGISKALAEQLTKSPKSPKPPSEGTEQS</sequence>
<protein>
    <recommendedName>
        <fullName evidence="4">Transcriptional regulator</fullName>
    </recommendedName>
</protein>
<dbReference type="RefSeq" id="WP_192773686.1">
    <property type="nucleotide sequence ID" value="NZ_BAAASY010000036.1"/>
</dbReference>
<evidence type="ECO:0000313" key="3">
    <source>
        <dbReference type="Proteomes" id="UP000661607"/>
    </source>
</evidence>
<gene>
    <name evidence="2" type="ORF">H4W81_001007</name>
</gene>
<dbReference type="Proteomes" id="UP000661607">
    <property type="component" value="Unassembled WGS sequence"/>
</dbReference>
<feature type="region of interest" description="Disordered" evidence="1">
    <location>
        <begin position="88"/>
        <end position="108"/>
    </location>
</feature>
<proteinExistence type="predicted"/>
<name>A0ABR9K892_9ACTN</name>
<reference evidence="2 3" key="1">
    <citation type="submission" date="2020-10" db="EMBL/GenBank/DDBJ databases">
        <title>Sequencing the genomes of 1000 actinobacteria strains.</title>
        <authorList>
            <person name="Klenk H.-P."/>
        </authorList>
    </citation>
    <scope>NUCLEOTIDE SEQUENCE [LARGE SCALE GENOMIC DNA]</scope>
    <source>
        <strain evidence="2 3">DSM 43748</strain>
    </source>
</reference>
<comment type="caution">
    <text evidence="2">The sequence shown here is derived from an EMBL/GenBank/DDBJ whole genome shotgun (WGS) entry which is preliminary data.</text>
</comment>
<evidence type="ECO:0000256" key="1">
    <source>
        <dbReference type="SAM" id="MobiDB-lite"/>
    </source>
</evidence>
<evidence type="ECO:0000313" key="2">
    <source>
        <dbReference type="EMBL" id="MBE1558228.1"/>
    </source>
</evidence>
<organism evidence="2 3">
    <name type="scientific">Nonomuraea africana</name>
    <dbReference type="NCBI Taxonomy" id="46171"/>
    <lineage>
        <taxon>Bacteria</taxon>
        <taxon>Bacillati</taxon>
        <taxon>Actinomycetota</taxon>
        <taxon>Actinomycetes</taxon>
        <taxon>Streptosporangiales</taxon>
        <taxon>Streptosporangiaceae</taxon>
        <taxon>Nonomuraea</taxon>
    </lineage>
</organism>
<keyword evidence="3" id="KW-1185">Reference proteome</keyword>
<dbReference type="EMBL" id="JADBEF010000001">
    <property type="protein sequence ID" value="MBE1558228.1"/>
    <property type="molecule type" value="Genomic_DNA"/>
</dbReference>
<accession>A0ABR9K892</accession>
<evidence type="ECO:0008006" key="4">
    <source>
        <dbReference type="Google" id="ProtNLM"/>
    </source>
</evidence>